<feature type="compositionally biased region" description="Polar residues" evidence="1">
    <location>
        <begin position="1"/>
        <end position="11"/>
    </location>
</feature>
<reference evidence="3" key="1">
    <citation type="journal article" date="2018" name="J. Proteomics">
        <title>Exploring the molecular complexity of Triatoma dimidiata sialome.</title>
        <authorList>
            <person name="Santiago P.B."/>
            <person name="de Araujo C.N."/>
            <person name="Charneau S."/>
            <person name="Bastos I.M.D."/>
            <person name="Assumpcao T.C.F."/>
            <person name="Queiroz R.M.L."/>
            <person name="Praca Y.R."/>
            <person name="Cordeiro T.M."/>
            <person name="Garcia C.H.S."/>
            <person name="da Silva I.G."/>
            <person name="Raiol T."/>
            <person name="Motta F.N."/>
            <person name="de Araujo Oliveira J.V."/>
            <person name="de Sousa M.V."/>
            <person name="Ribeiro J.M.C."/>
            <person name="de Santana J.M."/>
        </authorList>
    </citation>
    <scope>NUCLEOTIDE SEQUENCE</scope>
    <source>
        <strain evidence="3">Santander</strain>
        <tissue evidence="3">Salivary glands</tissue>
    </source>
</reference>
<evidence type="ECO:0000313" key="3">
    <source>
        <dbReference type="EMBL" id="JAP03807.1"/>
    </source>
</evidence>
<feature type="region of interest" description="Disordered" evidence="1">
    <location>
        <begin position="1"/>
        <end position="74"/>
    </location>
</feature>
<sequence length="256" mass="28990">TFSGSFSSPLMGTSVVDQAPIENREGQNIGGISDKRKYPDSTSAKPGKSKKSKKLKKVKPKPKPKPNLKTPLHPSLISNIINGYPPNPLNEEQRDIIVDYLANEINRMKSSLVSPRFDGYFLHMGVLKVRCLDIQSKDWLAKKIKDYKPWDGADLQTVDQKFLGYRVKISICIPGPIDDPIKVIRRIQWQNEGIDTTDWKLVKFAKVNCGYLFIIIIGERSWSQIVHRKKLCVNFSHIGISVLKCKDPSLKGTKMK</sequence>
<feature type="compositionally biased region" description="Basic residues" evidence="1">
    <location>
        <begin position="47"/>
        <end position="66"/>
    </location>
</feature>
<evidence type="ECO:0000259" key="2">
    <source>
        <dbReference type="Pfam" id="PF16012"/>
    </source>
</evidence>
<organism evidence="3">
    <name type="scientific">Triatoma dimidiata</name>
    <name type="common">Kissing bug</name>
    <name type="synonym">Meccus dimidiatus</name>
    <dbReference type="NCBI Taxonomy" id="72491"/>
    <lineage>
        <taxon>Eukaryota</taxon>
        <taxon>Metazoa</taxon>
        <taxon>Ecdysozoa</taxon>
        <taxon>Arthropoda</taxon>
        <taxon>Hexapoda</taxon>
        <taxon>Insecta</taxon>
        <taxon>Pterygota</taxon>
        <taxon>Neoptera</taxon>
        <taxon>Paraneoptera</taxon>
        <taxon>Hemiptera</taxon>
        <taxon>Heteroptera</taxon>
        <taxon>Panheteroptera</taxon>
        <taxon>Cimicomorpha</taxon>
        <taxon>Reduviidae</taxon>
        <taxon>Triatominae</taxon>
        <taxon>Triatoma</taxon>
    </lineage>
</organism>
<evidence type="ECO:0000256" key="1">
    <source>
        <dbReference type="SAM" id="MobiDB-lite"/>
    </source>
</evidence>
<accession>A0A0V0G8V2</accession>
<feature type="domain" description="DUF4780" evidence="2">
    <location>
        <begin position="82"/>
        <end position="229"/>
    </location>
</feature>
<dbReference type="EMBL" id="GECL01002317">
    <property type="protein sequence ID" value="JAP03807.1"/>
    <property type="molecule type" value="Transcribed_RNA"/>
</dbReference>
<proteinExistence type="predicted"/>
<dbReference type="InterPro" id="IPR031961">
    <property type="entry name" value="DUF4780"/>
</dbReference>
<dbReference type="AlphaFoldDB" id="A0A0V0G8V2"/>
<name>A0A0V0G8V2_TRIDM</name>
<protein>
    <recommendedName>
        <fullName evidence="2">DUF4780 domain-containing protein</fullName>
    </recommendedName>
</protein>
<feature type="non-terminal residue" evidence="3">
    <location>
        <position position="1"/>
    </location>
</feature>
<dbReference type="Pfam" id="PF16012">
    <property type="entry name" value="DUF4780"/>
    <property type="match status" value="1"/>
</dbReference>